<dbReference type="RefSeq" id="WP_087480125.1">
    <property type="nucleotide sequence ID" value="NZ_AP024883.1"/>
</dbReference>
<dbReference type="NCBIfam" id="NF003439">
    <property type="entry name" value="PRK04968.1"/>
    <property type="match status" value="1"/>
</dbReference>
<evidence type="ECO:0000313" key="7">
    <source>
        <dbReference type="Proteomes" id="UP000196125"/>
    </source>
</evidence>
<dbReference type="InterPro" id="IPR009948">
    <property type="entry name" value="Syd"/>
</dbReference>
<keyword evidence="3 4" id="KW-0472">Membrane</keyword>
<dbReference type="OrthoDB" id="5599437at2"/>
<dbReference type="GO" id="GO:0009898">
    <property type="term" value="C:cytoplasmic side of plasma membrane"/>
    <property type="evidence" value="ECO:0007669"/>
    <property type="project" value="InterPro"/>
</dbReference>
<dbReference type="Gene3D" id="3.40.1580.20">
    <property type="entry name" value="Syd protein"/>
    <property type="match status" value="1"/>
</dbReference>
<evidence type="ECO:0000256" key="3">
    <source>
        <dbReference type="ARBA" id="ARBA00023136"/>
    </source>
</evidence>
<protein>
    <recommendedName>
        <fullName evidence="4">Protein Syd</fullName>
    </recommendedName>
</protein>
<evidence type="ECO:0000313" key="5">
    <source>
        <dbReference type="EMBL" id="MDW6003378.1"/>
    </source>
</evidence>
<evidence type="ECO:0000313" key="6">
    <source>
        <dbReference type="EMBL" id="SMR99832.1"/>
    </source>
</evidence>
<name>A0A1Y6ITM9_9VIBR</name>
<dbReference type="CDD" id="cd16323">
    <property type="entry name" value="Syd"/>
    <property type="match status" value="1"/>
</dbReference>
<sequence length="188" mass="21030">MSETVPLSLTQFCQRYLSAYQQKYDTLPVNTELADWPSPCVVATGECAVSAEGDAVCWQPVRRTEPAVFSNLEQAIELDLHEDIKAFYGSQFCADIDASWQGHPLTLLQVWNDDDFVRLQENMLGHLVTQRRLKLKPTVFIASTDAELDVISVCNLSGEVILERLGTSQRDVLAPTLDAFLEQLEPVV</sequence>
<dbReference type="AlphaFoldDB" id="A0A1Y6ITM9"/>
<keyword evidence="2 4" id="KW-0997">Cell inner membrane</keyword>
<reference evidence="6 7" key="1">
    <citation type="submission" date="2017-05" db="EMBL/GenBank/DDBJ databases">
        <authorList>
            <person name="Song R."/>
            <person name="Chenine A.L."/>
            <person name="Ruprecht R.M."/>
        </authorList>
    </citation>
    <scope>NUCLEOTIDE SEQUENCE [LARGE SCALE GENOMIC DNA]</scope>
    <source>
        <strain evidence="6 7">CECT 7927</strain>
    </source>
</reference>
<dbReference type="Proteomes" id="UP001283366">
    <property type="component" value="Unassembled WGS sequence"/>
</dbReference>
<evidence type="ECO:0000256" key="1">
    <source>
        <dbReference type="ARBA" id="ARBA00022475"/>
    </source>
</evidence>
<evidence type="ECO:0000313" key="8">
    <source>
        <dbReference type="Proteomes" id="UP001283366"/>
    </source>
</evidence>
<proteinExistence type="inferred from homology"/>
<keyword evidence="1 4" id="KW-1003">Cell membrane</keyword>
<dbReference type="InterPro" id="IPR038228">
    <property type="entry name" value="Syd_sf"/>
</dbReference>
<dbReference type="Proteomes" id="UP000196125">
    <property type="component" value="Unassembled WGS sequence"/>
</dbReference>
<organism evidence="6 7">
    <name type="scientific">Vibrio mangrovi</name>
    <dbReference type="NCBI Taxonomy" id="474394"/>
    <lineage>
        <taxon>Bacteria</taxon>
        <taxon>Pseudomonadati</taxon>
        <taxon>Pseudomonadota</taxon>
        <taxon>Gammaproteobacteria</taxon>
        <taxon>Vibrionales</taxon>
        <taxon>Vibrionaceae</taxon>
        <taxon>Vibrio</taxon>
    </lineage>
</organism>
<keyword evidence="8" id="KW-1185">Reference proteome</keyword>
<dbReference type="EMBL" id="FXXI01000001">
    <property type="protein sequence ID" value="SMR99832.1"/>
    <property type="molecule type" value="Genomic_DNA"/>
</dbReference>
<accession>A0A1Y6ITM9</accession>
<dbReference type="HAMAP" id="MF_01104">
    <property type="entry name" value="Syd"/>
    <property type="match status" value="1"/>
</dbReference>
<dbReference type="EMBL" id="JAWRCO010000001">
    <property type="protein sequence ID" value="MDW6003378.1"/>
    <property type="molecule type" value="Genomic_DNA"/>
</dbReference>
<comment type="similarity">
    <text evidence="4">Belongs to the Syd family.</text>
</comment>
<evidence type="ECO:0000256" key="4">
    <source>
        <dbReference type="HAMAP-Rule" id="MF_01104"/>
    </source>
</evidence>
<comment type="subcellular location">
    <subcellularLocation>
        <location evidence="4">Cell inner membrane</location>
        <topology evidence="4">Peripheral membrane protein</topology>
        <orientation evidence="4">Cytoplasmic side</orientation>
    </subcellularLocation>
    <text evidence="4">Loosely associated with the cytoplasmic side of the inner membrane, probably via SecY.</text>
</comment>
<dbReference type="Pfam" id="PF07348">
    <property type="entry name" value="Syd"/>
    <property type="match status" value="1"/>
</dbReference>
<evidence type="ECO:0000256" key="2">
    <source>
        <dbReference type="ARBA" id="ARBA00022519"/>
    </source>
</evidence>
<comment type="function">
    <text evidence="4">Interacts with the SecY protein in vivo. May bind preferentially to an uncomplexed state of SecY, thus functioning either as a chelating agent for excess SecY in the cell or as a regulatory factor that negatively controls the translocase function.</text>
</comment>
<gene>
    <name evidence="4 5" type="primary">syd</name>
    <name evidence="5" type="ORF">SBX37_11010</name>
    <name evidence="6" type="ORF">VIM7927_01065</name>
</gene>
<reference evidence="5 8" key="2">
    <citation type="submission" date="2023-11" db="EMBL/GenBank/DDBJ databases">
        <title>Plant-associative lifestyle of Vibrio porteresiae and its evolutionary dynamics.</title>
        <authorList>
            <person name="Rameshkumar N."/>
            <person name="Kirti K."/>
        </authorList>
    </citation>
    <scope>NUCLEOTIDE SEQUENCE [LARGE SCALE GENOMIC DNA]</scope>
    <source>
        <strain evidence="5 8">MSSRF38</strain>
    </source>
</reference>